<dbReference type="Gene3D" id="3.40.50.1820">
    <property type="entry name" value="alpha/beta hydrolase"/>
    <property type="match status" value="1"/>
</dbReference>
<reference evidence="2" key="1">
    <citation type="submission" date="2025-08" db="UniProtKB">
        <authorList>
            <consortium name="RefSeq"/>
        </authorList>
    </citation>
    <scope>IDENTIFICATION</scope>
    <source>
        <tissue evidence="2">Testes</tissue>
    </source>
</reference>
<gene>
    <name evidence="2" type="primary">LOC102800916</name>
</gene>
<dbReference type="RefSeq" id="XP_006814224.1">
    <property type="nucleotide sequence ID" value="XM_006814161.1"/>
</dbReference>
<proteinExistence type="predicted"/>
<dbReference type="GeneID" id="102800916"/>
<evidence type="ECO:0000313" key="2">
    <source>
        <dbReference type="RefSeq" id="XP_006814224.1"/>
    </source>
</evidence>
<dbReference type="PANTHER" id="PTHR42972:SF8">
    <property type="entry name" value="POLYHYDROXYBUTYRATE DEPOLYMERASE"/>
    <property type="match status" value="1"/>
</dbReference>
<dbReference type="InterPro" id="IPR029058">
    <property type="entry name" value="AB_hydrolase_fold"/>
</dbReference>
<keyword evidence="1" id="KW-1185">Reference proteome</keyword>
<name>A0ABM0M2I3_SACKO</name>
<accession>A0ABM0M2I3</accession>
<dbReference type="PANTHER" id="PTHR42972">
    <property type="entry name" value="TOL-PAL SYSTEM PROTEIN TOLB"/>
    <property type="match status" value="1"/>
</dbReference>
<sequence>MKDFMPVSSIATDYSVAAGHAMITEHYGNICSAEKMPYINDCDYPAAFYILNHIYGGGLKMPAEWGVALPGDMMQFDQTELIPSYSGSHSLDDIGFIYVPSGCKTTPGCKLHVVYHGCLQGRHNLDAEYAVTTGYNEVGEDNNIIIVYPQCETSLGNGNGCFDWWGYTDASYDLKAGIQMQFSKNIIDRLVSEHHACSTIRSKMAQKPCLGASAPPPTPQPTPVYC</sequence>
<organism evidence="1 2">
    <name type="scientific">Saccoglossus kowalevskii</name>
    <name type="common">Acorn worm</name>
    <dbReference type="NCBI Taxonomy" id="10224"/>
    <lineage>
        <taxon>Eukaryota</taxon>
        <taxon>Metazoa</taxon>
        <taxon>Hemichordata</taxon>
        <taxon>Enteropneusta</taxon>
        <taxon>Harrimaniidae</taxon>
        <taxon>Saccoglossus</taxon>
    </lineage>
</organism>
<protein>
    <submittedName>
        <fullName evidence="2">Uncharacterized protein LOC102800916</fullName>
    </submittedName>
</protein>
<dbReference type="Proteomes" id="UP000694865">
    <property type="component" value="Unplaced"/>
</dbReference>
<dbReference type="SUPFAM" id="SSF53474">
    <property type="entry name" value="alpha/beta-Hydrolases"/>
    <property type="match status" value="1"/>
</dbReference>
<evidence type="ECO:0000313" key="1">
    <source>
        <dbReference type="Proteomes" id="UP000694865"/>
    </source>
</evidence>